<comment type="subcellular location">
    <subcellularLocation>
        <location evidence="1">Cell membrane</location>
        <topology evidence="1">Multi-pass membrane protein</topology>
    </subcellularLocation>
</comment>
<gene>
    <name evidence="9" type="ORF">CXL00_16825</name>
</gene>
<evidence type="ECO:0000256" key="1">
    <source>
        <dbReference type="ARBA" id="ARBA00004651"/>
    </source>
</evidence>
<keyword evidence="7 8" id="KW-0472">Membrane</keyword>
<keyword evidence="6 8" id="KW-1133">Transmembrane helix</keyword>
<dbReference type="Proteomes" id="UP000235897">
    <property type="component" value="Unassembled WGS sequence"/>
</dbReference>
<comment type="caution">
    <text evidence="9">The sequence shown here is derived from an EMBL/GenBank/DDBJ whole genome shotgun (WGS) entry which is preliminary data.</text>
</comment>
<sequence>MSRLQEFLHGCRDILPLIVGAIPFGIIFGTLAIGAGLSPWQTIGMSALVFAGSAQFIAVTLITGGVGAAVVLLTTFVVNLRHALYSAALQPFVRHLSSRWRVPLAFWLTDEAFAVIQHRYASEDGSPHKHWFFLGAALTMYLSWQLATLAGIAFGQAVPDVASWGLDFAMIATFIGIAVPMMRTRPQVASALVAAAVALMTWDLPYKLGLIAAALAGIVVGVWLERRAERQLQGEVH</sequence>
<dbReference type="PANTHER" id="PTHR34979:SF1">
    <property type="entry name" value="INNER MEMBRANE PROTEIN YGAZ"/>
    <property type="match status" value="1"/>
</dbReference>
<evidence type="ECO:0000256" key="3">
    <source>
        <dbReference type="ARBA" id="ARBA00022448"/>
    </source>
</evidence>
<feature type="transmembrane region" description="Helical" evidence="8">
    <location>
        <begin position="208"/>
        <end position="224"/>
    </location>
</feature>
<evidence type="ECO:0000256" key="4">
    <source>
        <dbReference type="ARBA" id="ARBA00022475"/>
    </source>
</evidence>
<dbReference type="OrthoDB" id="3177005at2"/>
<feature type="transmembrane region" description="Helical" evidence="8">
    <location>
        <begin position="56"/>
        <end position="80"/>
    </location>
</feature>
<evidence type="ECO:0000256" key="6">
    <source>
        <dbReference type="ARBA" id="ARBA00022989"/>
    </source>
</evidence>
<accession>A0A2N8SPR0</accession>
<evidence type="ECO:0000256" key="2">
    <source>
        <dbReference type="ARBA" id="ARBA00010735"/>
    </source>
</evidence>
<dbReference type="InterPro" id="IPR011606">
    <property type="entry name" value="Brnchd-chn_aa_trnsp_permease"/>
</dbReference>
<comment type="similarity">
    <text evidence="2">Belongs to the AzlC family.</text>
</comment>
<evidence type="ECO:0000256" key="8">
    <source>
        <dbReference type="SAM" id="Phobius"/>
    </source>
</evidence>
<proteinExistence type="inferred from homology"/>
<keyword evidence="5 8" id="KW-0812">Transmembrane</keyword>
<evidence type="ECO:0000256" key="7">
    <source>
        <dbReference type="ARBA" id="ARBA00023136"/>
    </source>
</evidence>
<keyword evidence="4" id="KW-1003">Cell membrane</keyword>
<feature type="transmembrane region" description="Helical" evidence="8">
    <location>
        <begin position="161"/>
        <end position="179"/>
    </location>
</feature>
<name>A0A2N8SPR0_STUST</name>
<organism evidence="9 10">
    <name type="scientific">Stutzerimonas stutzeri</name>
    <name type="common">Pseudomonas stutzeri</name>
    <dbReference type="NCBI Taxonomy" id="316"/>
    <lineage>
        <taxon>Bacteria</taxon>
        <taxon>Pseudomonadati</taxon>
        <taxon>Pseudomonadota</taxon>
        <taxon>Gammaproteobacteria</taxon>
        <taxon>Pseudomonadales</taxon>
        <taxon>Pseudomonadaceae</taxon>
        <taxon>Stutzerimonas</taxon>
    </lineage>
</organism>
<dbReference type="AlphaFoldDB" id="A0A2N8SPR0"/>
<reference evidence="9 10" key="1">
    <citation type="submission" date="2018-01" db="EMBL/GenBank/DDBJ databases">
        <title>Denitrification phenotypes of diverse strains of Pseudomonas stutzeri.</title>
        <authorList>
            <person name="Milligan D.A."/>
            <person name="Bergaust L."/>
            <person name="Bakken L.R."/>
            <person name="Frostegard A."/>
        </authorList>
    </citation>
    <scope>NUCLEOTIDE SEQUENCE [LARGE SCALE GENOMIC DNA]</scope>
    <source>
        <strain evidence="9 10">28a3</strain>
    </source>
</reference>
<dbReference type="GO" id="GO:1903785">
    <property type="term" value="P:L-valine transmembrane transport"/>
    <property type="evidence" value="ECO:0007669"/>
    <property type="project" value="TreeGrafter"/>
</dbReference>
<dbReference type="Pfam" id="PF03591">
    <property type="entry name" value="AzlC"/>
    <property type="match status" value="1"/>
</dbReference>
<evidence type="ECO:0000256" key="5">
    <source>
        <dbReference type="ARBA" id="ARBA00022692"/>
    </source>
</evidence>
<dbReference type="GO" id="GO:0005886">
    <property type="term" value="C:plasma membrane"/>
    <property type="evidence" value="ECO:0007669"/>
    <property type="project" value="UniProtKB-SubCell"/>
</dbReference>
<feature type="transmembrane region" description="Helical" evidence="8">
    <location>
        <begin position="131"/>
        <end position="155"/>
    </location>
</feature>
<protein>
    <submittedName>
        <fullName evidence="9">Branched-chain amino acid ABC transporter permease</fullName>
    </submittedName>
</protein>
<feature type="transmembrane region" description="Helical" evidence="8">
    <location>
        <begin position="14"/>
        <end position="36"/>
    </location>
</feature>
<evidence type="ECO:0000313" key="9">
    <source>
        <dbReference type="EMBL" id="PNG04459.1"/>
    </source>
</evidence>
<dbReference type="EMBL" id="POUW01000006">
    <property type="protein sequence ID" value="PNG04459.1"/>
    <property type="molecule type" value="Genomic_DNA"/>
</dbReference>
<dbReference type="RefSeq" id="WP_021209243.1">
    <property type="nucleotide sequence ID" value="NZ_JAMOIG010000037.1"/>
</dbReference>
<dbReference type="PANTHER" id="PTHR34979">
    <property type="entry name" value="INNER MEMBRANE PROTEIN YGAZ"/>
    <property type="match status" value="1"/>
</dbReference>
<keyword evidence="3" id="KW-0813">Transport</keyword>
<evidence type="ECO:0000313" key="10">
    <source>
        <dbReference type="Proteomes" id="UP000235897"/>
    </source>
</evidence>